<evidence type="ECO:0000256" key="1">
    <source>
        <dbReference type="ARBA" id="ARBA00004141"/>
    </source>
</evidence>
<evidence type="ECO:0000256" key="6">
    <source>
        <dbReference type="ARBA" id="ARBA00023136"/>
    </source>
</evidence>
<feature type="transmembrane region" description="Helical" evidence="8">
    <location>
        <begin position="386"/>
        <end position="409"/>
    </location>
</feature>
<keyword evidence="3 8" id="KW-0812">Transmembrane</keyword>
<evidence type="ECO:0000256" key="5">
    <source>
        <dbReference type="ARBA" id="ARBA00023065"/>
    </source>
</evidence>
<keyword evidence="6 8" id="KW-0472">Membrane</keyword>
<feature type="transmembrane region" description="Helical" evidence="8">
    <location>
        <begin position="12"/>
        <end position="36"/>
    </location>
</feature>
<dbReference type="AlphaFoldDB" id="A0A9D2HDQ5"/>
<feature type="transmembrane region" description="Helical" evidence="8">
    <location>
        <begin position="307"/>
        <end position="327"/>
    </location>
</feature>
<dbReference type="PRINTS" id="PR00762">
    <property type="entry name" value="CLCHANNEL"/>
</dbReference>
<dbReference type="SUPFAM" id="SSF81340">
    <property type="entry name" value="Clc chloride channel"/>
    <property type="match status" value="1"/>
</dbReference>
<evidence type="ECO:0000256" key="2">
    <source>
        <dbReference type="ARBA" id="ARBA00022448"/>
    </source>
</evidence>
<dbReference type="Pfam" id="PF00654">
    <property type="entry name" value="Voltage_CLC"/>
    <property type="match status" value="1"/>
</dbReference>
<reference evidence="9" key="2">
    <citation type="submission" date="2021-04" db="EMBL/GenBank/DDBJ databases">
        <authorList>
            <person name="Gilroy R."/>
        </authorList>
    </citation>
    <scope>NUCLEOTIDE SEQUENCE</scope>
    <source>
        <strain evidence="9">CHK186-16707</strain>
    </source>
</reference>
<dbReference type="Proteomes" id="UP000824225">
    <property type="component" value="Unassembled WGS sequence"/>
</dbReference>
<accession>A0A9D2HDQ5</accession>
<organism evidence="9 10">
    <name type="scientific">Candidatus Mailhella merdigallinarum</name>
    <dbReference type="NCBI Taxonomy" id="2838658"/>
    <lineage>
        <taxon>Bacteria</taxon>
        <taxon>Pseudomonadati</taxon>
        <taxon>Thermodesulfobacteriota</taxon>
        <taxon>Desulfovibrionia</taxon>
        <taxon>Desulfovibrionales</taxon>
        <taxon>Desulfovibrionaceae</taxon>
        <taxon>Mailhella</taxon>
    </lineage>
</organism>
<evidence type="ECO:0000256" key="8">
    <source>
        <dbReference type="SAM" id="Phobius"/>
    </source>
</evidence>
<evidence type="ECO:0000256" key="4">
    <source>
        <dbReference type="ARBA" id="ARBA00022989"/>
    </source>
</evidence>
<evidence type="ECO:0000313" key="9">
    <source>
        <dbReference type="EMBL" id="HJA08271.1"/>
    </source>
</evidence>
<dbReference type="PANTHER" id="PTHR45711">
    <property type="entry name" value="CHLORIDE CHANNEL PROTEIN"/>
    <property type="match status" value="1"/>
</dbReference>
<dbReference type="GO" id="GO:0005886">
    <property type="term" value="C:plasma membrane"/>
    <property type="evidence" value="ECO:0007669"/>
    <property type="project" value="TreeGrafter"/>
</dbReference>
<dbReference type="EMBL" id="DXAN01000007">
    <property type="protein sequence ID" value="HJA08271.1"/>
    <property type="molecule type" value="Genomic_DNA"/>
</dbReference>
<keyword evidence="2" id="KW-0813">Transport</keyword>
<reference evidence="9" key="1">
    <citation type="journal article" date="2021" name="PeerJ">
        <title>Extensive microbial diversity within the chicken gut microbiome revealed by metagenomics and culture.</title>
        <authorList>
            <person name="Gilroy R."/>
            <person name="Ravi A."/>
            <person name="Getino M."/>
            <person name="Pursley I."/>
            <person name="Horton D.L."/>
            <person name="Alikhan N.F."/>
            <person name="Baker D."/>
            <person name="Gharbi K."/>
            <person name="Hall N."/>
            <person name="Watson M."/>
            <person name="Adriaenssens E.M."/>
            <person name="Foster-Nyarko E."/>
            <person name="Jarju S."/>
            <person name="Secka A."/>
            <person name="Antonio M."/>
            <person name="Oren A."/>
            <person name="Chaudhuri R.R."/>
            <person name="La Ragione R."/>
            <person name="Hildebrand F."/>
            <person name="Pallen M.J."/>
        </authorList>
    </citation>
    <scope>NUCLEOTIDE SEQUENCE</scope>
    <source>
        <strain evidence="9">CHK186-16707</strain>
    </source>
</reference>
<evidence type="ECO:0000256" key="7">
    <source>
        <dbReference type="ARBA" id="ARBA00023214"/>
    </source>
</evidence>
<comment type="subcellular location">
    <subcellularLocation>
        <location evidence="1">Membrane</location>
        <topology evidence="1">Multi-pass membrane protein</topology>
    </subcellularLocation>
</comment>
<protein>
    <submittedName>
        <fullName evidence="9">Chloride channel protein</fullName>
    </submittedName>
</protein>
<feature type="transmembrane region" description="Helical" evidence="8">
    <location>
        <begin position="195"/>
        <end position="216"/>
    </location>
</feature>
<dbReference type="InterPro" id="IPR014743">
    <property type="entry name" value="Cl-channel_core"/>
</dbReference>
<feature type="transmembrane region" description="Helical" evidence="8">
    <location>
        <begin position="228"/>
        <end position="249"/>
    </location>
</feature>
<dbReference type="PANTHER" id="PTHR45711:SF6">
    <property type="entry name" value="CHLORIDE CHANNEL PROTEIN"/>
    <property type="match status" value="1"/>
</dbReference>
<comment type="caution">
    <text evidence="9">The sequence shown here is derived from an EMBL/GenBank/DDBJ whole genome shotgun (WGS) entry which is preliminary data.</text>
</comment>
<evidence type="ECO:0000313" key="10">
    <source>
        <dbReference type="Proteomes" id="UP000824225"/>
    </source>
</evidence>
<proteinExistence type="predicted"/>
<evidence type="ECO:0000256" key="3">
    <source>
        <dbReference type="ARBA" id="ARBA00022692"/>
    </source>
</evidence>
<dbReference type="Gene3D" id="1.10.3080.10">
    <property type="entry name" value="Clc chloride channel"/>
    <property type="match status" value="1"/>
</dbReference>
<keyword evidence="5" id="KW-0406">Ion transport</keyword>
<feature type="transmembrane region" description="Helical" evidence="8">
    <location>
        <begin position="347"/>
        <end position="374"/>
    </location>
</feature>
<gene>
    <name evidence="9" type="ORF">H9962_03660</name>
</gene>
<feature type="transmembrane region" description="Helical" evidence="8">
    <location>
        <begin position="56"/>
        <end position="75"/>
    </location>
</feature>
<dbReference type="InterPro" id="IPR001807">
    <property type="entry name" value="ClC"/>
</dbReference>
<feature type="transmembrane region" description="Helical" evidence="8">
    <location>
        <begin position="159"/>
        <end position="183"/>
    </location>
</feature>
<feature type="transmembrane region" description="Helical" evidence="8">
    <location>
        <begin position="276"/>
        <end position="300"/>
    </location>
</feature>
<dbReference type="GO" id="GO:0005247">
    <property type="term" value="F:voltage-gated chloride channel activity"/>
    <property type="evidence" value="ECO:0007669"/>
    <property type="project" value="TreeGrafter"/>
</dbReference>
<sequence>MNRRHHGARTSVHVAAHALEGVAVGLSAGLVVGGFRRAHDAVFTQLPVWFGEAREHWWIVPLWFAVLVVVAWILGRLTRAVPLIPGSGIPQIELSLAGRLPVPPAVWPRVLAAKFAGSWLSVTAGLSLGREGPSIQMGGALGVLIGRLRGETRLRNNPALVAGAAAGLAAAFGAPAAGMLFAFEEMKSRRSAVNIVTALAAAFAAQMVCVHGFGLGKLFPFADFRPPILTEAWTLLPLGVLLGGLGVAYNKGLLSLKDAEAAHSPLPRGWRTLPPLLAAGALAFMYPQVLGGGDGLIVALGRNSHTVTALVWLFLIKAGFSLFSYTGGTPGGLLMPMLCQGALLGDLAGRILTAAGLVSTDAAAGFILFGMAGYFAAAVRAPLTGLFLVIEMSGADLCLPGALAVALIANTTANRLRCPPIYDSLKERIKTPKP</sequence>
<keyword evidence="7" id="KW-0868">Chloride</keyword>
<keyword evidence="4 8" id="KW-1133">Transmembrane helix</keyword>
<name>A0A9D2HDQ5_9BACT</name>